<dbReference type="Proteomes" id="UP000887565">
    <property type="component" value="Unplaced"/>
</dbReference>
<reference evidence="2" key="1">
    <citation type="submission" date="2022-11" db="UniProtKB">
        <authorList>
            <consortium name="WormBaseParasite"/>
        </authorList>
    </citation>
    <scope>IDENTIFICATION</scope>
</reference>
<organism evidence="1 2">
    <name type="scientific">Romanomermis culicivorax</name>
    <name type="common">Nematode worm</name>
    <dbReference type="NCBI Taxonomy" id="13658"/>
    <lineage>
        <taxon>Eukaryota</taxon>
        <taxon>Metazoa</taxon>
        <taxon>Ecdysozoa</taxon>
        <taxon>Nematoda</taxon>
        <taxon>Enoplea</taxon>
        <taxon>Dorylaimia</taxon>
        <taxon>Mermithida</taxon>
        <taxon>Mermithoidea</taxon>
        <taxon>Mermithidae</taxon>
        <taxon>Romanomermis</taxon>
    </lineage>
</organism>
<dbReference type="AlphaFoldDB" id="A0A915ID36"/>
<dbReference type="WBParaSite" id="nRc.2.0.1.t11131-RA">
    <property type="protein sequence ID" value="nRc.2.0.1.t11131-RA"/>
    <property type="gene ID" value="nRc.2.0.1.g11131"/>
</dbReference>
<keyword evidence="1" id="KW-1185">Reference proteome</keyword>
<proteinExistence type="predicted"/>
<evidence type="ECO:0000313" key="2">
    <source>
        <dbReference type="WBParaSite" id="nRc.2.0.1.t11131-RA"/>
    </source>
</evidence>
<sequence length="61" mass="6950">MPKVTSRNLGEGQLLVDFSMHRHKRKPIATMPYDSILWRLLALAEQALSSDKELASEQIDI</sequence>
<protein>
    <submittedName>
        <fullName evidence="2">Uncharacterized protein</fullName>
    </submittedName>
</protein>
<name>A0A915ID36_ROMCU</name>
<evidence type="ECO:0000313" key="1">
    <source>
        <dbReference type="Proteomes" id="UP000887565"/>
    </source>
</evidence>
<accession>A0A915ID36</accession>